<accession>A0A9P0KIJ9</accession>
<reference evidence="1" key="1">
    <citation type="submission" date="2022-03" db="EMBL/GenBank/DDBJ databases">
        <authorList>
            <person name="Sayadi A."/>
        </authorList>
    </citation>
    <scope>NUCLEOTIDE SEQUENCE</scope>
</reference>
<dbReference type="PANTHER" id="PTHR45823">
    <property type="entry name" value="T-SNARE COILED-COIL HOMOLOGY DOMAIN-CONTAINING PROTEIN"/>
    <property type="match status" value="1"/>
</dbReference>
<gene>
    <name evidence="1" type="ORF">ACAOBT_LOCUS12248</name>
</gene>
<dbReference type="OrthoDB" id="6759373at2759"/>
<protein>
    <submittedName>
        <fullName evidence="1">Uncharacterized protein</fullName>
    </submittedName>
</protein>
<dbReference type="PANTHER" id="PTHR45823:SF1">
    <property type="entry name" value="T-SNARE COILED-COIL HOMOLOGY DOMAIN-CONTAINING PROTEIN"/>
    <property type="match status" value="1"/>
</dbReference>
<evidence type="ECO:0000313" key="2">
    <source>
        <dbReference type="Proteomes" id="UP001152888"/>
    </source>
</evidence>
<keyword evidence="2" id="KW-1185">Reference proteome</keyword>
<dbReference type="EMBL" id="CAKOFQ010006850">
    <property type="protein sequence ID" value="CAH1976650.1"/>
    <property type="molecule type" value="Genomic_DNA"/>
</dbReference>
<proteinExistence type="predicted"/>
<dbReference type="Proteomes" id="UP001152888">
    <property type="component" value="Unassembled WGS sequence"/>
</dbReference>
<evidence type="ECO:0000313" key="1">
    <source>
        <dbReference type="EMBL" id="CAH1976650.1"/>
    </source>
</evidence>
<organism evidence="1 2">
    <name type="scientific">Acanthoscelides obtectus</name>
    <name type="common">Bean weevil</name>
    <name type="synonym">Bruchus obtectus</name>
    <dbReference type="NCBI Taxonomy" id="200917"/>
    <lineage>
        <taxon>Eukaryota</taxon>
        <taxon>Metazoa</taxon>
        <taxon>Ecdysozoa</taxon>
        <taxon>Arthropoda</taxon>
        <taxon>Hexapoda</taxon>
        <taxon>Insecta</taxon>
        <taxon>Pterygota</taxon>
        <taxon>Neoptera</taxon>
        <taxon>Endopterygota</taxon>
        <taxon>Coleoptera</taxon>
        <taxon>Polyphaga</taxon>
        <taxon>Cucujiformia</taxon>
        <taxon>Chrysomeloidea</taxon>
        <taxon>Chrysomelidae</taxon>
        <taxon>Bruchinae</taxon>
        <taxon>Bruchini</taxon>
        <taxon>Acanthoscelides</taxon>
    </lineage>
</organism>
<sequence length="90" mass="10369">MKPPQFDGTTAWNAYRRHFKAAANANGWSSTEKATALTLALRGDVATVLQEISPEEQEVYKQLVGHLEIRYDQSHLEHVYHTQLKNRFQE</sequence>
<dbReference type="AlphaFoldDB" id="A0A9P0KIJ9"/>
<comment type="caution">
    <text evidence="1">The sequence shown here is derived from an EMBL/GenBank/DDBJ whole genome shotgun (WGS) entry which is preliminary data.</text>
</comment>
<name>A0A9P0KIJ9_ACAOB</name>